<dbReference type="EMBL" id="LYMM01000033">
    <property type="protein sequence ID" value="PNU04620.1"/>
    <property type="molecule type" value="Genomic_DNA"/>
</dbReference>
<organism evidence="2 3">
    <name type="scientific">Novosphingobium guangzhouense</name>
    <dbReference type="NCBI Taxonomy" id="1850347"/>
    <lineage>
        <taxon>Bacteria</taxon>
        <taxon>Pseudomonadati</taxon>
        <taxon>Pseudomonadota</taxon>
        <taxon>Alphaproteobacteria</taxon>
        <taxon>Sphingomonadales</taxon>
        <taxon>Sphingomonadaceae</taxon>
        <taxon>Novosphingobium</taxon>
    </lineage>
</organism>
<gene>
    <name evidence="2" type="ORF">A8V01_19620</name>
</gene>
<feature type="coiled-coil region" evidence="1">
    <location>
        <begin position="39"/>
        <end position="66"/>
    </location>
</feature>
<sequence>MASFIKDKDHENRLSQLEGMVKHLHQTQVNDRTAFREAFERNDCQVMNLTNRVRELEAQASAEQAYSDALDKAAEAIGTYKGKWHIDNASIDGINVGLVSVDPADIDNLSVETTDVRSERDSDKVQVIYDMLVDHFIEHAMAGGFSADKHLDVLVHIKGIIRR</sequence>
<comment type="caution">
    <text evidence="2">The sequence shown here is derived from an EMBL/GenBank/DDBJ whole genome shotgun (WGS) entry which is preliminary data.</text>
</comment>
<dbReference type="RefSeq" id="WP_103096159.1">
    <property type="nucleotide sequence ID" value="NZ_LYMM01000033.1"/>
</dbReference>
<reference evidence="2 3" key="1">
    <citation type="submission" date="2016-05" db="EMBL/GenBank/DDBJ databases">
        <title>Complete genome sequence of Novosphingobium guangzhouense SA925(T).</title>
        <authorList>
            <person name="Sha S."/>
        </authorList>
    </citation>
    <scope>NUCLEOTIDE SEQUENCE [LARGE SCALE GENOMIC DNA]</scope>
    <source>
        <strain evidence="2 3">SA925</strain>
    </source>
</reference>
<evidence type="ECO:0000256" key="1">
    <source>
        <dbReference type="SAM" id="Coils"/>
    </source>
</evidence>
<dbReference type="AlphaFoldDB" id="A0A2K2G0P2"/>
<accession>A0A2K2G0P2</accession>
<evidence type="ECO:0000313" key="3">
    <source>
        <dbReference type="Proteomes" id="UP000236327"/>
    </source>
</evidence>
<keyword evidence="1" id="KW-0175">Coiled coil</keyword>
<dbReference type="Proteomes" id="UP000236327">
    <property type="component" value="Unassembled WGS sequence"/>
</dbReference>
<name>A0A2K2G0P2_9SPHN</name>
<evidence type="ECO:0000313" key="2">
    <source>
        <dbReference type="EMBL" id="PNU04620.1"/>
    </source>
</evidence>
<proteinExistence type="predicted"/>
<protein>
    <submittedName>
        <fullName evidence="2">Uncharacterized protein</fullName>
    </submittedName>
</protein>
<keyword evidence="3" id="KW-1185">Reference proteome</keyword>